<dbReference type="EMBL" id="UYJE01003895">
    <property type="protein sequence ID" value="VDI23239.1"/>
    <property type="molecule type" value="Genomic_DNA"/>
</dbReference>
<gene>
    <name evidence="1" type="ORF">MGAL_10B003359</name>
</gene>
<accession>A0A8B6DPJ3</accession>
<proteinExistence type="predicted"/>
<dbReference type="Pfam" id="PF00227">
    <property type="entry name" value="Proteasome"/>
    <property type="match status" value="1"/>
</dbReference>
<keyword evidence="1" id="KW-0647">Proteasome</keyword>
<sequence length="52" mass="5424">MATMTSNFSPAGMYSPSIPDWLNAEHETGTTIMAVEFDGGVVIGADSRTTTG</sequence>
<name>A0A8B6DPJ3_MYTGA</name>
<dbReference type="Proteomes" id="UP000596742">
    <property type="component" value="Unassembled WGS sequence"/>
</dbReference>
<reference evidence="1" key="1">
    <citation type="submission" date="2018-11" db="EMBL/GenBank/DDBJ databases">
        <authorList>
            <person name="Alioto T."/>
            <person name="Alioto T."/>
        </authorList>
    </citation>
    <scope>NUCLEOTIDE SEQUENCE</scope>
</reference>
<organism evidence="1 2">
    <name type="scientific">Mytilus galloprovincialis</name>
    <name type="common">Mediterranean mussel</name>
    <dbReference type="NCBI Taxonomy" id="29158"/>
    <lineage>
        <taxon>Eukaryota</taxon>
        <taxon>Metazoa</taxon>
        <taxon>Spiralia</taxon>
        <taxon>Lophotrochozoa</taxon>
        <taxon>Mollusca</taxon>
        <taxon>Bivalvia</taxon>
        <taxon>Autobranchia</taxon>
        <taxon>Pteriomorphia</taxon>
        <taxon>Mytilida</taxon>
        <taxon>Mytiloidea</taxon>
        <taxon>Mytilidae</taxon>
        <taxon>Mytilinae</taxon>
        <taxon>Mytilus</taxon>
    </lineage>
</organism>
<dbReference type="InterPro" id="IPR029055">
    <property type="entry name" value="Ntn_hydrolases_N"/>
</dbReference>
<dbReference type="AlphaFoldDB" id="A0A8B6DPJ3"/>
<dbReference type="EC" id="3.4.25.1" evidence="1"/>
<evidence type="ECO:0000313" key="2">
    <source>
        <dbReference type="Proteomes" id="UP000596742"/>
    </source>
</evidence>
<dbReference type="GO" id="GO:0051603">
    <property type="term" value="P:proteolysis involved in protein catabolic process"/>
    <property type="evidence" value="ECO:0007669"/>
    <property type="project" value="InterPro"/>
</dbReference>
<keyword evidence="2" id="KW-1185">Reference proteome</keyword>
<keyword evidence="1" id="KW-0378">Hydrolase</keyword>
<dbReference type="InterPro" id="IPR001353">
    <property type="entry name" value="Proteasome_sua/b"/>
</dbReference>
<dbReference type="Gene3D" id="3.60.20.10">
    <property type="entry name" value="Glutamine Phosphoribosylpyrophosphate, subunit 1, domain 1"/>
    <property type="match status" value="1"/>
</dbReference>
<protein>
    <submittedName>
        <fullName evidence="1">20S proteasome subunit beta 1</fullName>
        <ecNumber evidence="1">3.4.25.1</ecNumber>
    </submittedName>
</protein>
<dbReference type="OrthoDB" id="7854943at2759"/>
<dbReference type="GO" id="GO:0016787">
    <property type="term" value="F:hydrolase activity"/>
    <property type="evidence" value="ECO:0007669"/>
    <property type="project" value="UniProtKB-KW"/>
</dbReference>
<evidence type="ECO:0000313" key="1">
    <source>
        <dbReference type="EMBL" id="VDI23238.1"/>
    </source>
</evidence>
<comment type="caution">
    <text evidence="1">The sequence shown here is derived from an EMBL/GenBank/DDBJ whole genome shotgun (WGS) entry which is preliminary data.</text>
</comment>
<dbReference type="EMBL" id="UYJE01003895">
    <property type="protein sequence ID" value="VDI23238.1"/>
    <property type="molecule type" value="Genomic_DNA"/>
</dbReference>
<dbReference type="SUPFAM" id="SSF56235">
    <property type="entry name" value="N-terminal nucleophile aminohydrolases (Ntn hydrolases)"/>
    <property type="match status" value="1"/>
</dbReference>
<dbReference type="GO" id="GO:0005839">
    <property type="term" value="C:proteasome core complex"/>
    <property type="evidence" value="ECO:0007669"/>
    <property type="project" value="InterPro"/>
</dbReference>